<dbReference type="GO" id="GO:0008745">
    <property type="term" value="F:N-acetylmuramoyl-L-alanine amidase activity"/>
    <property type="evidence" value="ECO:0007669"/>
    <property type="project" value="InterPro"/>
</dbReference>
<dbReference type="OrthoDB" id="548109at2"/>
<evidence type="ECO:0000313" key="2">
    <source>
        <dbReference type="EMBL" id="TCL37411.1"/>
    </source>
</evidence>
<evidence type="ECO:0000313" key="3">
    <source>
        <dbReference type="Proteomes" id="UP000295063"/>
    </source>
</evidence>
<dbReference type="InterPro" id="IPR036505">
    <property type="entry name" value="Amidase/PGRP_sf"/>
</dbReference>
<accession>A0A4R1Q0C4</accession>
<protein>
    <submittedName>
        <fullName evidence="2">N-acetylmuramoyl-L-alanine amidase</fullName>
    </submittedName>
</protein>
<name>A0A4R1Q0C4_9FIRM</name>
<organism evidence="2 3">
    <name type="scientific">Anaerospora hongkongensis</name>
    <dbReference type="NCBI Taxonomy" id="244830"/>
    <lineage>
        <taxon>Bacteria</taxon>
        <taxon>Bacillati</taxon>
        <taxon>Bacillota</taxon>
        <taxon>Negativicutes</taxon>
        <taxon>Selenomonadales</taxon>
        <taxon>Sporomusaceae</taxon>
        <taxon>Anaerospora</taxon>
    </lineage>
</organism>
<dbReference type="GO" id="GO:0009253">
    <property type="term" value="P:peptidoglycan catabolic process"/>
    <property type="evidence" value="ECO:0007669"/>
    <property type="project" value="InterPro"/>
</dbReference>
<gene>
    <name evidence="2" type="ORF">EV210_106280</name>
</gene>
<evidence type="ECO:0000259" key="1">
    <source>
        <dbReference type="Pfam" id="PF01510"/>
    </source>
</evidence>
<dbReference type="SUPFAM" id="SSF55846">
    <property type="entry name" value="N-acetylmuramoyl-L-alanine amidase-like"/>
    <property type="match status" value="1"/>
</dbReference>
<dbReference type="EMBL" id="SLUI01000006">
    <property type="protein sequence ID" value="TCL37411.1"/>
    <property type="molecule type" value="Genomic_DNA"/>
</dbReference>
<comment type="caution">
    <text evidence="2">The sequence shown here is derived from an EMBL/GenBank/DDBJ whole genome shotgun (WGS) entry which is preliminary data.</text>
</comment>
<reference evidence="2 3" key="1">
    <citation type="submission" date="2019-03" db="EMBL/GenBank/DDBJ databases">
        <title>Genomic Encyclopedia of Type Strains, Phase IV (KMG-IV): sequencing the most valuable type-strain genomes for metagenomic binning, comparative biology and taxonomic classification.</title>
        <authorList>
            <person name="Goeker M."/>
        </authorList>
    </citation>
    <scope>NUCLEOTIDE SEQUENCE [LARGE SCALE GENOMIC DNA]</scope>
    <source>
        <strain evidence="2 3">DSM 15969</strain>
    </source>
</reference>
<sequence>MRKVTLAELGQLALQSKSSLWEQAQSLDRDVMVYLHWTAGHYGQFFADYHVNVDADGGIYISTEDFSETKSHTYRRNTGAVGIGLCCAYGAVTSDLGAEPPTSRQIEATAQAVAVLAQAVGLTVDRYHVMTHAEAADDDGYGPATTCERWDLWFFAGTAVGEGGNVIRGKANWYQQNLV</sequence>
<dbReference type="InterPro" id="IPR002502">
    <property type="entry name" value="Amidase_domain"/>
</dbReference>
<feature type="domain" description="N-acetylmuramoyl-L-alanine amidase" evidence="1">
    <location>
        <begin position="33"/>
        <end position="136"/>
    </location>
</feature>
<dbReference type="Gene3D" id="3.40.80.10">
    <property type="entry name" value="Peptidoglycan recognition protein-like"/>
    <property type="match status" value="1"/>
</dbReference>
<dbReference type="RefSeq" id="WP_132079952.1">
    <property type="nucleotide sequence ID" value="NZ_SLUI01000006.1"/>
</dbReference>
<dbReference type="Proteomes" id="UP000295063">
    <property type="component" value="Unassembled WGS sequence"/>
</dbReference>
<keyword evidence="3" id="KW-1185">Reference proteome</keyword>
<dbReference type="Pfam" id="PF01510">
    <property type="entry name" value="Amidase_2"/>
    <property type="match status" value="1"/>
</dbReference>
<dbReference type="AlphaFoldDB" id="A0A4R1Q0C4"/>
<proteinExistence type="predicted"/>